<evidence type="ECO:0000256" key="2">
    <source>
        <dbReference type="SAM" id="MobiDB-lite"/>
    </source>
</evidence>
<evidence type="ECO:0000313" key="5">
    <source>
        <dbReference type="Proteomes" id="UP000494363"/>
    </source>
</evidence>
<gene>
    <name evidence="4" type="primary">noc_8</name>
    <name evidence="4" type="ORF">LMG29542_07456</name>
</gene>
<dbReference type="GO" id="GO:0007059">
    <property type="term" value="P:chromosome segregation"/>
    <property type="evidence" value="ECO:0007669"/>
    <property type="project" value="TreeGrafter"/>
</dbReference>
<feature type="region of interest" description="Disordered" evidence="2">
    <location>
        <begin position="1"/>
        <end position="38"/>
    </location>
</feature>
<evidence type="ECO:0000313" key="4">
    <source>
        <dbReference type="EMBL" id="CAB3773829.1"/>
    </source>
</evidence>
<keyword evidence="5" id="KW-1185">Reference proteome</keyword>
<dbReference type="SUPFAM" id="SSF109709">
    <property type="entry name" value="KorB DNA-binding domain-like"/>
    <property type="match status" value="1"/>
</dbReference>
<dbReference type="GO" id="GO:0003677">
    <property type="term" value="F:DNA binding"/>
    <property type="evidence" value="ECO:0007669"/>
    <property type="project" value="InterPro"/>
</dbReference>
<dbReference type="SUPFAM" id="SSF110849">
    <property type="entry name" value="ParB/Sulfiredoxin"/>
    <property type="match status" value="1"/>
</dbReference>
<accession>A0A6J5F4V8</accession>
<reference evidence="4 5" key="1">
    <citation type="submission" date="2020-04" db="EMBL/GenBank/DDBJ databases">
        <authorList>
            <person name="De Canck E."/>
        </authorList>
    </citation>
    <scope>NUCLEOTIDE SEQUENCE [LARGE SCALE GENOMIC DNA]</scope>
    <source>
        <strain evidence="4 5">LMG 29542</strain>
    </source>
</reference>
<dbReference type="NCBIfam" id="TIGR00180">
    <property type="entry name" value="parB_part"/>
    <property type="match status" value="1"/>
</dbReference>
<dbReference type="EMBL" id="CADIKH010000087">
    <property type="protein sequence ID" value="CAB3773829.1"/>
    <property type="molecule type" value="Genomic_DNA"/>
</dbReference>
<protein>
    <submittedName>
        <fullName evidence="4">Nucleoid occlusion protein</fullName>
    </submittedName>
</protein>
<dbReference type="Proteomes" id="UP000494363">
    <property type="component" value="Unassembled WGS sequence"/>
</dbReference>
<dbReference type="PANTHER" id="PTHR33375">
    <property type="entry name" value="CHROMOSOME-PARTITIONING PROTEIN PARB-RELATED"/>
    <property type="match status" value="1"/>
</dbReference>
<dbReference type="SMART" id="SM00470">
    <property type="entry name" value="ParB"/>
    <property type="match status" value="1"/>
</dbReference>
<comment type="similarity">
    <text evidence="1">Belongs to the ParB family.</text>
</comment>
<sequence>MNIRARMAEKTGNLRSTSDIQAEEVQRPAQTPKTGPGMAGALAAANMRIQELEAAGAQSELPLHEIVPNPWQPRRVFDPAKLSELAESIREVGLVEPIIVRRVQAAYQLVAGERRLRAHQMLEKPTIRALVVECSDQDMAVLALVENVNREDLADYEIGQSLRRSEAEFPNRKRMAEALGMSRAGLYRFLSFDALPDFVRNDLNLNPRLLGGNAAQDLVATLKKHGDAGISATKELWPFVVAGKMDQGKIAAAVSTMVSTQRSTNATSTERRIEKLFSGRQHAGSITKDSHSFTVKIKSGVLSDAQEAQIRELMNQLFNDEVG</sequence>
<dbReference type="CDD" id="cd16393">
    <property type="entry name" value="SPO0J_N"/>
    <property type="match status" value="1"/>
</dbReference>
<dbReference type="RefSeq" id="WP_246356247.1">
    <property type="nucleotide sequence ID" value="NZ_CADIKH010000087.1"/>
</dbReference>
<dbReference type="GO" id="GO:0005694">
    <property type="term" value="C:chromosome"/>
    <property type="evidence" value="ECO:0007669"/>
    <property type="project" value="TreeGrafter"/>
</dbReference>
<dbReference type="Pfam" id="PF02195">
    <property type="entry name" value="ParB_N"/>
    <property type="match status" value="1"/>
</dbReference>
<dbReference type="Gene3D" id="3.90.1530.10">
    <property type="entry name" value="Conserved hypothetical protein from pyrococcus furiosus pfu- 392566-001, ParB domain"/>
    <property type="match status" value="1"/>
</dbReference>
<dbReference type="InterPro" id="IPR036086">
    <property type="entry name" value="ParB/Sulfiredoxin_sf"/>
</dbReference>
<name>A0A6J5F4V8_9BURK</name>
<dbReference type="AlphaFoldDB" id="A0A6J5F4V8"/>
<evidence type="ECO:0000259" key="3">
    <source>
        <dbReference type="SMART" id="SM00470"/>
    </source>
</evidence>
<dbReference type="PANTHER" id="PTHR33375:SF1">
    <property type="entry name" value="CHROMOSOME-PARTITIONING PROTEIN PARB-RELATED"/>
    <property type="match status" value="1"/>
</dbReference>
<dbReference type="InterPro" id="IPR004437">
    <property type="entry name" value="ParB/RepB/Spo0J"/>
</dbReference>
<dbReference type="InterPro" id="IPR003115">
    <property type="entry name" value="ParB_N"/>
</dbReference>
<feature type="domain" description="ParB-like N-terminal" evidence="3">
    <location>
        <begin position="59"/>
        <end position="148"/>
    </location>
</feature>
<dbReference type="Gene3D" id="1.10.10.2830">
    <property type="match status" value="1"/>
</dbReference>
<dbReference type="InterPro" id="IPR050336">
    <property type="entry name" value="Chromosome_partition/occlusion"/>
</dbReference>
<organism evidence="4 5">
    <name type="scientific">Paraburkholderia humisilvae</name>
    <dbReference type="NCBI Taxonomy" id="627669"/>
    <lineage>
        <taxon>Bacteria</taxon>
        <taxon>Pseudomonadati</taxon>
        <taxon>Pseudomonadota</taxon>
        <taxon>Betaproteobacteria</taxon>
        <taxon>Burkholderiales</taxon>
        <taxon>Burkholderiaceae</taxon>
        <taxon>Paraburkholderia</taxon>
    </lineage>
</organism>
<proteinExistence type="inferred from homology"/>
<evidence type="ECO:0000256" key="1">
    <source>
        <dbReference type="ARBA" id="ARBA00006295"/>
    </source>
</evidence>